<dbReference type="EMBL" id="JAWXYG010000004">
    <property type="protein sequence ID" value="KAK4275195.1"/>
    <property type="molecule type" value="Genomic_DNA"/>
</dbReference>
<evidence type="ECO:0000256" key="1">
    <source>
        <dbReference type="SAM" id="MobiDB-lite"/>
    </source>
</evidence>
<name>A0AAE1KJ86_9FABA</name>
<keyword evidence="3" id="KW-1185">Reference proteome</keyword>
<proteinExistence type="predicted"/>
<gene>
    <name evidence="2" type="ORF">QN277_018321</name>
</gene>
<sequence>MKLRRRRRALSSTGSLSPSTSALWSPSVIEWIQVVVASLRKRKVEVPDDKRLLYEVEADRESAVVGNRKLDHISGLSFLHWTKQPWLKAPTMGKTR</sequence>
<dbReference type="AlphaFoldDB" id="A0AAE1KJ86"/>
<reference evidence="2" key="1">
    <citation type="submission" date="2023-10" db="EMBL/GenBank/DDBJ databases">
        <title>Chromosome-level genome of the transformable northern wattle, Acacia crassicarpa.</title>
        <authorList>
            <person name="Massaro I."/>
            <person name="Sinha N.R."/>
            <person name="Poethig S."/>
            <person name="Leichty A.R."/>
        </authorList>
    </citation>
    <scope>NUCLEOTIDE SEQUENCE</scope>
    <source>
        <strain evidence="2">Acra3RX</strain>
        <tissue evidence="2">Leaf</tissue>
    </source>
</reference>
<protein>
    <submittedName>
        <fullName evidence="2">Uncharacterized protein</fullName>
    </submittedName>
</protein>
<comment type="caution">
    <text evidence="2">The sequence shown here is derived from an EMBL/GenBank/DDBJ whole genome shotgun (WGS) entry which is preliminary data.</text>
</comment>
<evidence type="ECO:0000313" key="2">
    <source>
        <dbReference type="EMBL" id="KAK4275195.1"/>
    </source>
</evidence>
<dbReference type="Proteomes" id="UP001293593">
    <property type="component" value="Unassembled WGS sequence"/>
</dbReference>
<accession>A0AAE1KJ86</accession>
<evidence type="ECO:0000313" key="3">
    <source>
        <dbReference type="Proteomes" id="UP001293593"/>
    </source>
</evidence>
<feature type="compositionally biased region" description="Low complexity" evidence="1">
    <location>
        <begin position="10"/>
        <end position="22"/>
    </location>
</feature>
<organism evidence="2 3">
    <name type="scientific">Acacia crassicarpa</name>
    <name type="common">northern wattle</name>
    <dbReference type="NCBI Taxonomy" id="499986"/>
    <lineage>
        <taxon>Eukaryota</taxon>
        <taxon>Viridiplantae</taxon>
        <taxon>Streptophyta</taxon>
        <taxon>Embryophyta</taxon>
        <taxon>Tracheophyta</taxon>
        <taxon>Spermatophyta</taxon>
        <taxon>Magnoliopsida</taxon>
        <taxon>eudicotyledons</taxon>
        <taxon>Gunneridae</taxon>
        <taxon>Pentapetalae</taxon>
        <taxon>rosids</taxon>
        <taxon>fabids</taxon>
        <taxon>Fabales</taxon>
        <taxon>Fabaceae</taxon>
        <taxon>Caesalpinioideae</taxon>
        <taxon>mimosoid clade</taxon>
        <taxon>Acacieae</taxon>
        <taxon>Acacia</taxon>
    </lineage>
</organism>
<feature type="region of interest" description="Disordered" evidence="1">
    <location>
        <begin position="1"/>
        <end position="22"/>
    </location>
</feature>